<dbReference type="EMBL" id="AK401806">
    <property type="protein sequence ID" value="BAM18428.1"/>
    <property type="molecule type" value="mRNA"/>
</dbReference>
<accession>I4DKI8</accession>
<sequence>MGRIYDDQTSIFVKIISKQKYHKLRLHFQLLRIKSKNSPISWSLKFLSHDSIIFNEFKITTLLTKTLFKKQLSKFLPIQIHKL</sequence>
<proteinExistence type="evidence at transcript level"/>
<evidence type="ECO:0000313" key="1">
    <source>
        <dbReference type="EMBL" id="BAM18428.1"/>
    </source>
</evidence>
<dbReference type="AlphaFoldDB" id="I4DKI8"/>
<protein>
    <submittedName>
        <fullName evidence="1">Uncharacterized protein</fullName>
    </submittedName>
</protein>
<reference evidence="1" key="1">
    <citation type="journal article" date="2012" name="BMC Biol.">
        <title>Comprehensive microarray-based analysis for stage-specific larval camouflage pattern-associated genes in the swallowtail butterfly, Papilio xuthus.</title>
        <authorList>
            <person name="Futahashi R."/>
            <person name="Shirataki H."/>
            <person name="Narita T."/>
            <person name="Mita K."/>
            <person name="Fujiwara H."/>
        </authorList>
    </citation>
    <scope>NUCLEOTIDE SEQUENCE</scope>
    <source>
        <tissue evidence="1">Epidermis</tissue>
    </source>
</reference>
<name>I4DKI8_PAPXU</name>
<organism evidence="1">
    <name type="scientific">Papilio xuthus</name>
    <name type="common">Asian swallowtail butterfly</name>
    <dbReference type="NCBI Taxonomy" id="66420"/>
    <lineage>
        <taxon>Eukaryota</taxon>
        <taxon>Metazoa</taxon>
        <taxon>Ecdysozoa</taxon>
        <taxon>Arthropoda</taxon>
        <taxon>Hexapoda</taxon>
        <taxon>Insecta</taxon>
        <taxon>Pterygota</taxon>
        <taxon>Neoptera</taxon>
        <taxon>Endopterygota</taxon>
        <taxon>Lepidoptera</taxon>
        <taxon>Glossata</taxon>
        <taxon>Ditrysia</taxon>
        <taxon>Papilionoidea</taxon>
        <taxon>Papilionidae</taxon>
        <taxon>Papilioninae</taxon>
        <taxon>Papilio</taxon>
    </lineage>
</organism>